<keyword evidence="2" id="KW-0808">Transferase</keyword>
<evidence type="ECO:0000259" key="1">
    <source>
        <dbReference type="PROSITE" id="PS51186"/>
    </source>
</evidence>
<dbReference type="EMBL" id="DOYJ01000206">
    <property type="protein sequence ID" value="HCB75967.1"/>
    <property type="molecule type" value="Genomic_DNA"/>
</dbReference>
<organism evidence="2 3">
    <name type="scientific">Sphingomonas bacterium</name>
    <dbReference type="NCBI Taxonomy" id="1895847"/>
    <lineage>
        <taxon>Bacteria</taxon>
        <taxon>Pseudomonadati</taxon>
        <taxon>Pseudomonadota</taxon>
        <taxon>Alphaproteobacteria</taxon>
        <taxon>Sphingomonadales</taxon>
        <taxon>Sphingomonadaceae</taxon>
        <taxon>Sphingomonas</taxon>
    </lineage>
</organism>
<accession>A0A3D0WB37</accession>
<dbReference type="InterPro" id="IPR000182">
    <property type="entry name" value="GNAT_dom"/>
</dbReference>
<evidence type="ECO:0000313" key="2">
    <source>
        <dbReference type="EMBL" id="HCB75967.1"/>
    </source>
</evidence>
<gene>
    <name evidence="2" type="ORF">DEP91_07295</name>
</gene>
<dbReference type="InterPro" id="IPR016181">
    <property type="entry name" value="Acyl_CoA_acyltransferase"/>
</dbReference>
<dbReference type="CDD" id="cd04301">
    <property type="entry name" value="NAT_SF"/>
    <property type="match status" value="1"/>
</dbReference>
<proteinExistence type="predicted"/>
<protein>
    <submittedName>
        <fullName evidence="2">GNAT family N-acetyltransferase</fullName>
    </submittedName>
</protein>
<dbReference type="GO" id="GO:0016747">
    <property type="term" value="F:acyltransferase activity, transferring groups other than amino-acyl groups"/>
    <property type="evidence" value="ECO:0007669"/>
    <property type="project" value="InterPro"/>
</dbReference>
<feature type="domain" description="N-acetyltransferase" evidence="1">
    <location>
        <begin position="2"/>
        <end position="150"/>
    </location>
</feature>
<dbReference type="AlphaFoldDB" id="A0A3D0WB37"/>
<comment type="caution">
    <text evidence="2">The sequence shown here is derived from an EMBL/GenBank/DDBJ whole genome shotgun (WGS) entry which is preliminary data.</text>
</comment>
<sequence>MFELVPIQAVSPAAVEALLDAAFGTDRHGRTAYRLREGAAPIAGMSLAATIGDDLVGSIQCWPVALVRDAGGTMPMILVGPIAVSPAHQDIGIGRALTRAAIARAEGVEGGDALMLIGDPDYYGRFFGFTAERTGGWRLPGPFEAYRLLALGASVPDAAGLVAPRVSVDAA</sequence>
<dbReference type="Proteomes" id="UP000262699">
    <property type="component" value="Unassembled WGS sequence"/>
</dbReference>
<dbReference type="PROSITE" id="PS51186">
    <property type="entry name" value="GNAT"/>
    <property type="match status" value="1"/>
</dbReference>
<dbReference type="SUPFAM" id="SSF55729">
    <property type="entry name" value="Acyl-CoA N-acyltransferases (Nat)"/>
    <property type="match status" value="1"/>
</dbReference>
<dbReference type="Pfam" id="PF00583">
    <property type="entry name" value="Acetyltransf_1"/>
    <property type="match status" value="1"/>
</dbReference>
<evidence type="ECO:0000313" key="3">
    <source>
        <dbReference type="Proteomes" id="UP000262699"/>
    </source>
</evidence>
<name>A0A3D0WB37_9SPHN</name>
<reference evidence="2 3" key="1">
    <citation type="journal article" date="2018" name="Nat. Biotechnol.">
        <title>A standardized bacterial taxonomy based on genome phylogeny substantially revises the tree of life.</title>
        <authorList>
            <person name="Parks D.H."/>
            <person name="Chuvochina M."/>
            <person name="Waite D.W."/>
            <person name="Rinke C."/>
            <person name="Skarshewski A."/>
            <person name="Chaumeil P.A."/>
            <person name="Hugenholtz P."/>
        </authorList>
    </citation>
    <scope>NUCLEOTIDE SEQUENCE [LARGE SCALE GENOMIC DNA]</scope>
    <source>
        <strain evidence="2">UBA9015</strain>
    </source>
</reference>
<dbReference type="Gene3D" id="3.40.630.30">
    <property type="match status" value="1"/>
</dbReference>